<feature type="non-terminal residue" evidence="1">
    <location>
        <position position="1"/>
    </location>
</feature>
<accession>X0YP44</accession>
<name>X0YP44_9ZZZZ</name>
<gene>
    <name evidence="1" type="ORF">S01H1_69246</name>
</gene>
<dbReference type="AlphaFoldDB" id="X0YP44"/>
<dbReference type="EMBL" id="BARS01045962">
    <property type="protein sequence ID" value="GAG38471.1"/>
    <property type="molecule type" value="Genomic_DNA"/>
</dbReference>
<reference evidence="1" key="1">
    <citation type="journal article" date="2014" name="Front. Microbiol.">
        <title>High frequency of phylogenetically diverse reductive dehalogenase-homologous genes in deep subseafloor sedimentary metagenomes.</title>
        <authorList>
            <person name="Kawai M."/>
            <person name="Futagami T."/>
            <person name="Toyoda A."/>
            <person name="Takaki Y."/>
            <person name="Nishi S."/>
            <person name="Hori S."/>
            <person name="Arai W."/>
            <person name="Tsubouchi T."/>
            <person name="Morono Y."/>
            <person name="Uchiyama I."/>
            <person name="Ito T."/>
            <person name="Fujiyama A."/>
            <person name="Inagaki F."/>
            <person name="Takami H."/>
        </authorList>
    </citation>
    <scope>NUCLEOTIDE SEQUENCE</scope>
    <source>
        <strain evidence="1">Expedition CK06-06</strain>
    </source>
</reference>
<comment type="caution">
    <text evidence="1">The sequence shown here is derived from an EMBL/GenBank/DDBJ whole genome shotgun (WGS) entry which is preliminary data.</text>
</comment>
<sequence length="64" mass="7756">TRSLPLHYKNKIWGTKNKIYPICRFIVKKNKKGVYLTPPNNYRVKIKFRNMGPWYLDKLPKSFN</sequence>
<protein>
    <submittedName>
        <fullName evidence="1">Uncharacterized protein</fullName>
    </submittedName>
</protein>
<evidence type="ECO:0000313" key="1">
    <source>
        <dbReference type="EMBL" id="GAG38471.1"/>
    </source>
</evidence>
<organism evidence="1">
    <name type="scientific">marine sediment metagenome</name>
    <dbReference type="NCBI Taxonomy" id="412755"/>
    <lineage>
        <taxon>unclassified sequences</taxon>
        <taxon>metagenomes</taxon>
        <taxon>ecological metagenomes</taxon>
    </lineage>
</organism>
<proteinExistence type="predicted"/>